<dbReference type="PRINTS" id="PR00109">
    <property type="entry name" value="TYRKINASE"/>
</dbReference>
<dbReference type="OrthoDB" id="431454at2759"/>
<evidence type="ECO:0000313" key="3">
    <source>
        <dbReference type="Proteomes" id="UP000054248"/>
    </source>
</evidence>
<proteinExistence type="predicted"/>
<protein>
    <recommendedName>
        <fullName evidence="1">Protein kinase domain-containing protein</fullName>
    </recommendedName>
</protein>
<dbReference type="HOGENOM" id="CLU_000288_7_18_1"/>
<dbReference type="EMBL" id="KN822955">
    <property type="protein sequence ID" value="KIO32424.1"/>
    <property type="molecule type" value="Genomic_DNA"/>
</dbReference>
<dbReference type="PROSITE" id="PS50011">
    <property type="entry name" value="PROTEIN_KINASE_DOM"/>
    <property type="match status" value="1"/>
</dbReference>
<sequence>MGSSDKAWLDIQLLAHEMYLLNNLSHNNIIKIIGFVEDAKDGTAWIVLPWEENGNLREFVASADWDSLTAFKIYDVVSGIKYLHDREPPICHGDLKSLNVLINSKNEAIITDFGSARPVEVAASGATITLTSSKWTLRWAAPELLAGDLPDPASDIWAFGWICWEVMTSNFPFEGNSDVSTVLQIIHGKLPTVHGDGRVDHVIALANLMIDCWNLDPSKRPTAKSCERHIYWMVRHPNFLEFIPSSDPVT</sequence>
<name>A0A0C3QV35_9AGAM</name>
<dbReference type="GO" id="GO:0004672">
    <property type="term" value="F:protein kinase activity"/>
    <property type="evidence" value="ECO:0007669"/>
    <property type="project" value="InterPro"/>
</dbReference>
<dbReference type="InterPro" id="IPR050167">
    <property type="entry name" value="Ser_Thr_protein_kinase"/>
</dbReference>
<gene>
    <name evidence="2" type="ORF">M407DRAFT_66802</name>
</gene>
<dbReference type="PROSITE" id="PS00108">
    <property type="entry name" value="PROTEIN_KINASE_ST"/>
    <property type="match status" value="1"/>
</dbReference>
<dbReference type="InterPro" id="IPR000719">
    <property type="entry name" value="Prot_kinase_dom"/>
</dbReference>
<dbReference type="GO" id="GO:0007165">
    <property type="term" value="P:signal transduction"/>
    <property type="evidence" value="ECO:0007669"/>
    <property type="project" value="TreeGrafter"/>
</dbReference>
<dbReference type="PIRSF" id="PIRSF000654">
    <property type="entry name" value="Integrin-linked_kinase"/>
    <property type="match status" value="1"/>
</dbReference>
<dbReference type="InterPro" id="IPR011009">
    <property type="entry name" value="Kinase-like_dom_sf"/>
</dbReference>
<dbReference type="AlphaFoldDB" id="A0A0C3QV35"/>
<dbReference type="SUPFAM" id="SSF56112">
    <property type="entry name" value="Protein kinase-like (PK-like)"/>
    <property type="match status" value="1"/>
</dbReference>
<reference evidence="3" key="2">
    <citation type="submission" date="2015-01" db="EMBL/GenBank/DDBJ databases">
        <title>Evolutionary Origins and Diversification of the Mycorrhizal Mutualists.</title>
        <authorList>
            <consortium name="DOE Joint Genome Institute"/>
            <consortium name="Mycorrhizal Genomics Consortium"/>
            <person name="Kohler A."/>
            <person name="Kuo A."/>
            <person name="Nagy L.G."/>
            <person name="Floudas D."/>
            <person name="Copeland A."/>
            <person name="Barry K.W."/>
            <person name="Cichocki N."/>
            <person name="Veneault-Fourrey C."/>
            <person name="LaButti K."/>
            <person name="Lindquist E.A."/>
            <person name="Lipzen A."/>
            <person name="Lundell T."/>
            <person name="Morin E."/>
            <person name="Murat C."/>
            <person name="Riley R."/>
            <person name="Ohm R."/>
            <person name="Sun H."/>
            <person name="Tunlid A."/>
            <person name="Henrissat B."/>
            <person name="Grigoriev I.V."/>
            <person name="Hibbett D.S."/>
            <person name="Martin F."/>
        </authorList>
    </citation>
    <scope>NUCLEOTIDE SEQUENCE [LARGE SCALE GENOMIC DNA]</scope>
    <source>
        <strain evidence="3">MUT 4182</strain>
    </source>
</reference>
<dbReference type="InterPro" id="IPR008271">
    <property type="entry name" value="Ser/Thr_kinase_AS"/>
</dbReference>
<reference evidence="2 3" key="1">
    <citation type="submission" date="2014-04" db="EMBL/GenBank/DDBJ databases">
        <authorList>
            <consortium name="DOE Joint Genome Institute"/>
            <person name="Kuo A."/>
            <person name="Girlanda M."/>
            <person name="Perotto S."/>
            <person name="Kohler A."/>
            <person name="Nagy L.G."/>
            <person name="Floudas D."/>
            <person name="Copeland A."/>
            <person name="Barry K.W."/>
            <person name="Cichocki N."/>
            <person name="Veneault-Fourrey C."/>
            <person name="LaButti K."/>
            <person name="Lindquist E.A."/>
            <person name="Lipzen A."/>
            <person name="Lundell T."/>
            <person name="Morin E."/>
            <person name="Murat C."/>
            <person name="Sun H."/>
            <person name="Tunlid A."/>
            <person name="Henrissat B."/>
            <person name="Grigoriev I.V."/>
            <person name="Hibbett D.S."/>
            <person name="Martin F."/>
            <person name="Nordberg H.P."/>
            <person name="Cantor M.N."/>
            <person name="Hua S.X."/>
        </authorList>
    </citation>
    <scope>NUCLEOTIDE SEQUENCE [LARGE SCALE GENOMIC DNA]</scope>
    <source>
        <strain evidence="2 3">MUT 4182</strain>
    </source>
</reference>
<dbReference type="PANTHER" id="PTHR23257">
    <property type="entry name" value="SERINE-THREONINE PROTEIN KINASE"/>
    <property type="match status" value="1"/>
</dbReference>
<organism evidence="2 3">
    <name type="scientific">Tulasnella calospora MUT 4182</name>
    <dbReference type="NCBI Taxonomy" id="1051891"/>
    <lineage>
        <taxon>Eukaryota</taxon>
        <taxon>Fungi</taxon>
        <taxon>Dikarya</taxon>
        <taxon>Basidiomycota</taxon>
        <taxon>Agaricomycotina</taxon>
        <taxon>Agaricomycetes</taxon>
        <taxon>Cantharellales</taxon>
        <taxon>Tulasnellaceae</taxon>
        <taxon>Tulasnella</taxon>
    </lineage>
</organism>
<feature type="domain" description="Protein kinase" evidence="1">
    <location>
        <begin position="1"/>
        <end position="239"/>
    </location>
</feature>
<dbReference type="InterPro" id="IPR001245">
    <property type="entry name" value="Ser-Thr/Tyr_kinase_cat_dom"/>
</dbReference>
<dbReference type="Proteomes" id="UP000054248">
    <property type="component" value="Unassembled WGS sequence"/>
</dbReference>
<keyword evidence="3" id="KW-1185">Reference proteome</keyword>
<evidence type="ECO:0000259" key="1">
    <source>
        <dbReference type="PROSITE" id="PS50011"/>
    </source>
</evidence>
<dbReference type="Gene3D" id="1.10.510.10">
    <property type="entry name" value="Transferase(Phosphotransferase) domain 1"/>
    <property type="match status" value="1"/>
</dbReference>
<accession>A0A0C3QV35</accession>
<dbReference type="STRING" id="1051891.A0A0C3QV35"/>
<dbReference type="GO" id="GO:0005737">
    <property type="term" value="C:cytoplasm"/>
    <property type="evidence" value="ECO:0007669"/>
    <property type="project" value="TreeGrafter"/>
</dbReference>
<dbReference type="SMART" id="SM00220">
    <property type="entry name" value="S_TKc"/>
    <property type="match status" value="1"/>
</dbReference>
<dbReference type="Pfam" id="PF00069">
    <property type="entry name" value="Pkinase"/>
    <property type="match status" value="1"/>
</dbReference>
<evidence type="ECO:0000313" key="2">
    <source>
        <dbReference type="EMBL" id="KIO32424.1"/>
    </source>
</evidence>
<dbReference type="GO" id="GO:0005524">
    <property type="term" value="F:ATP binding"/>
    <property type="evidence" value="ECO:0007669"/>
    <property type="project" value="InterPro"/>
</dbReference>